<feature type="domain" description="IclR-ED" evidence="5">
    <location>
        <begin position="78"/>
        <end position="259"/>
    </location>
</feature>
<dbReference type="PATRIC" id="fig|883067.3.peg.653"/>
<name>S2VMQ7_9ACTO</name>
<dbReference type="InterPro" id="IPR029016">
    <property type="entry name" value="GAF-like_dom_sf"/>
</dbReference>
<dbReference type="STRING" id="59505.FB03_05560"/>
<dbReference type="EMBL" id="AGWM01000007">
    <property type="protein sequence ID" value="EPD27305.1"/>
    <property type="molecule type" value="Genomic_DNA"/>
</dbReference>
<dbReference type="InterPro" id="IPR050707">
    <property type="entry name" value="HTH_MetabolicPath_Reg"/>
</dbReference>
<dbReference type="GO" id="GO:0045892">
    <property type="term" value="P:negative regulation of DNA-templated transcription"/>
    <property type="evidence" value="ECO:0007669"/>
    <property type="project" value="TreeGrafter"/>
</dbReference>
<dbReference type="PANTHER" id="PTHR30136">
    <property type="entry name" value="HELIX-TURN-HELIX TRANSCRIPTIONAL REGULATOR, ICLR FAMILY"/>
    <property type="match status" value="1"/>
</dbReference>
<dbReference type="SUPFAM" id="SSF46785">
    <property type="entry name" value="Winged helix' DNA-binding domain"/>
    <property type="match status" value="1"/>
</dbReference>
<dbReference type="GO" id="GO:0003700">
    <property type="term" value="F:DNA-binding transcription factor activity"/>
    <property type="evidence" value="ECO:0007669"/>
    <property type="project" value="TreeGrafter"/>
</dbReference>
<dbReference type="Proteomes" id="UP000014393">
    <property type="component" value="Unassembled WGS sequence"/>
</dbReference>
<dbReference type="Gene3D" id="1.10.10.10">
    <property type="entry name" value="Winged helix-like DNA-binding domain superfamily/Winged helix DNA-binding domain"/>
    <property type="match status" value="1"/>
</dbReference>
<sequence>MSLADRGDMGEQSKKLVGSDRVLAILVALGERVRGASLEELARAVDSPKPTVHRGLAALRRAGLADQRPDGTYVLGDNYVRLALRNLEAWSNDERVGPVLERLVERFGETAHYATLEADRVIYRAKKDPILGPVKLTSRIGGENPIHSTAVGKLLFAYRVRSLEDVRELEKRVGFPARTEYTVTDPEELYRELLQIREQGYAVDRQENETGINCLAVPYFFSSTAVPDGAISVSALTYRTPLADLEAHVEEIRAIVGLS</sequence>
<dbReference type="Pfam" id="PF01614">
    <property type="entry name" value="IclR_C"/>
    <property type="match status" value="1"/>
</dbReference>
<evidence type="ECO:0008006" key="8">
    <source>
        <dbReference type="Google" id="ProtNLM"/>
    </source>
</evidence>
<evidence type="ECO:0000256" key="3">
    <source>
        <dbReference type="ARBA" id="ARBA00023163"/>
    </source>
</evidence>
<evidence type="ECO:0000256" key="2">
    <source>
        <dbReference type="ARBA" id="ARBA00023125"/>
    </source>
</evidence>
<dbReference type="GO" id="GO:0003677">
    <property type="term" value="F:DNA binding"/>
    <property type="evidence" value="ECO:0007669"/>
    <property type="project" value="UniProtKB-KW"/>
</dbReference>
<dbReference type="CDD" id="cd00090">
    <property type="entry name" value="HTH_ARSR"/>
    <property type="match status" value="1"/>
</dbReference>
<dbReference type="SMART" id="SM00346">
    <property type="entry name" value="HTH_ICLR"/>
    <property type="match status" value="1"/>
</dbReference>
<dbReference type="PANTHER" id="PTHR30136:SF24">
    <property type="entry name" value="HTH-TYPE TRANSCRIPTIONAL REPRESSOR ALLR"/>
    <property type="match status" value="1"/>
</dbReference>
<evidence type="ECO:0000313" key="6">
    <source>
        <dbReference type="EMBL" id="EPD27305.1"/>
    </source>
</evidence>
<keyword evidence="2" id="KW-0238">DNA-binding</keyword>
<dbReference type="InterPro" id="IPR014757">
    <property type="entry name" value="Tscrpt_reg_IclR_C"/>
</dbReference>
<dbReference type="AlphaFoldDB" id="S2VMQ7"/>
<reference evidence="6 7" key="1">
    <citation type="submission" date="2013-05" db="EMBL/GenBank/DDBJ databases">
        <title>The Genome Sequence of Actinobaculum schaalii FB123-CNA2.</title>
        <authorList>
            <consortium name="The Broad Institute Genomics Platform"/>
            <person name="Earl A."/>
            <person name="Ward D."/>
            <person name="Feldgarden M."/>
            <person name="Gevers D."/>
            <person name="Saerens B."/>
            <person name="Vaneechoutte M."/>
            <person name="Walker B."/>
            <person name="Young S."/>
            <person name="Zeng Q."/>
            <person name="Gargeya S."/>
            <person name="Fitzgerald M."/>
            <person name="Haas B."/>
            <person name="Abouelleil A."/>
            <person name="Allen A.W."/>
            <person name="Alvarado L."/>
            <person name="Arachchi H.M."/>
            <person name="Berlin A.M."/>
            <person name="Chapman S.B."/>
            <person name="Gainer-Dewar J."/>
            <person name="Goldberg J."/>
            <person name="Griggs A."/>
            <person name="Gujja S."/>
            <person name="Hansen M."/>
            <person name="Howarth C."/>
            <person name="Imamovic A."/>
            <person name="Ireland A."/>
            <person name="Larimer J."/>
            <person name="McCowan C."/>
            <person name="Murphy C."/>
            <person name="Pearson M."/>
            <person name="Poon T.W."/>
            <person name="Priest M."/>
            <person name="Roberts A."/>
            <person name="Saif S."/>
            <person name="Shea T."/>
            <person name="Sisk P."/>
            <person name="Sykes S."/>
            <person name="Wortman J."/>
            <person name="Nusbaum C."/>
            <person name="Birren B."/>
        </authorList>
    </citation>
    <scope>NUCLEOTIDE SEQUENCE [LARGE SCALE GENOMIC DNA]</scope>
    <source>
        <strain evidence="6 7">FB123-CNA-2</strain>
    </source>
</reference>
<dbReference type="SUPFAM" id="SSF55781">
    <property type="entry name" value="GAF domain-like"/>
    <property type="match status" value="1"/>
</dbReference>
<evidence type="ECO:0000313" key="7">
    <source>
        <dbReference type="Proteomes" id="UP000014393"/>
    </source>
</evidence>
<comment type="caution">
    <text evidence="6">The sequence shown here is derived from an EMBL/GenBank/DDBJ whole genome shotgun (WGS) entry which is preliminary data.</text>
</comment>
<dbReference type="PROSITE" id="PS51078">
    <property type="entry name" value="ICLR_ED"/>
    <property type="match status" value="1"/>
</dbReference>
<dbReference type="InterPro" id="IPR036388">
    <property type="entry name" value="WH-like_DNA-bd_sf"/>
</dbReference>
<dbReference type="PROSITE" id="PS51077">
    <property type="entry name" value="HTH_ICLR"/>
    <property type="match status" value="1"/>
</dbReference>
<evidence type="ECO:0000259" key="4">
    <source>
        <dbReference type="PROSITE" id="PS51077"/>
    </source>
</evidence>
<dbReference type="HOGENOM" id="CLU_062618_6_3_11"/>
<organism evidence="6 7">
    <name type="scientific">Actinotignum schaalii FB123-CNA-2</name>
    <dbReference type="NCBI Taxonomy" id="883067"/>
    <lineage>
        <taxon>Bacteria</taxon>
        <taxon>Bacillati</taxon>
        <taxon>Actinomycetota</taxon>
        <taxon>Actinomycetes</taxon>
        <taxon>Actinomycetales</taxon>
        <taxon>Actinomycetaceae</taxon>
        <taxon>Actinotignum</taxon>
    </lineage>
</organism>
<dbReference type="InterPro" id="IPR005471">
    <property type="entry name" value="Tscrpt_reg_IclR_N"/>
</dbReference>
<protein>
    <recommendedName>
        <fullName evidence="8">HTH iclR-type domain-containing protein</fullName>
    </recommendedName>
</protein>
<proteinExistence type="predicted"/>
<feature type="domain" description="HTH iclR-type" evidence="4">
    <location>
        <begin position="16"/>
        <end position="77"/>
    </location>
</feature>
<dbReference type="Gene3D" id="3.30.450.40">
    <property type="match status" value="1"/>
</dbReference>
<gene>
    <name evidence="6" type="ORF">HMPREF9237_00663</name>
</gene>
<dbReference type="InterPro" id="IPR036390">
    <property type="entry name" value="WH_DNA-bd_sf"/>
</dbReference>
<dbReference type="eggNOG" id="COG1414">
    <property type="taxonomic scope" value="Bacteria"/>
</dbReference>
<keyword evidence="1" id="KW-0805">Transcription regulation</keyword>
<keyword evidence="7" id="KW-1185">Reference proteome</keyword>
<keyword evidence="3" id="KW-0804">Transcription</keyword>
<evidence type="ECO:0000259" key="5">
    <source>
        <dbReference type="PROSITE" id="PS51078"/>
    </source>
</evidence>
<dbReference type="Pfam" id="PF09339">
    <property type="entry name" value="HTH_IclR"/>
    <property type="match status" value="1"/>
</dbReference>
<dbReference type="InterPro" id="IPR011991">
    <property type="entry name" value="ArsR-like_HTH"/>
</dbReference>
<evidence type="ECO:0000256" key="1">
    <source>
        <dbReference type="ARBA" id="ARBA00023015"/>
    </source>
</evidence>
<dbReference type="RefSeq" id="WP_016442297.1">
    <property type="nucleotide sequence ID" value="NZ_KE150262.1"/>
</dbReference>
<accession>S2VMQ7</accession>